<accession>A0ABW0XU21</accession>
<protein>
    <submittedName>
        <fullName evidence="1">Uncharacterized protein</fullName>
    </submittedName>
</protein>
<comment type="caution">
    <text evidence="1">The sequence shown here is derived from an EMBL/GenBank/DDBJ whole genome shotgun (WGS) entry which is preliminary data.</text>
</comment>
<name>A0ABW0XU21_9ACTN</name>
<dbReference type="RefSeq" id="WP_381216457.1">
    <property type="nucleotide sequence ID" value="NZ_JBHSPC010000080.1"/>
</dbReference>
<dbReference type="Proteomes" id="UP001596183">
    <property type="component" value="Unassembled WGS sequence"/>
</dbReference>
<sequence length="98" mass="10237">MTARQVGAADTALRVARQALGMAEQLGIADAQTDLLISMAGLEGNGRNTGVGRERLVRAMELARGAGNECPGGAARPVQPRHGLLPDLIAVHRASARW</sequence>
<evidence type="ECO:0000313" key="2">
    <source>
        <dbReference type="Proteomes" id="UP001596183"/>
    </source>
</evidence>
<reference evidence="2" key="1">
    <citation type="journal article" date="2019" name="Int. J. Syst. Evol. Microbiol.">
        <title>The Global Catalogue of Microorganisms (GCM) 10K type strain sequencing project: providing services to taxonomists for standard genome sequencing and annotation.</title>
        <authorList>
            <consortium name="The Broad Institute Genomics Platform"/>
            <consortium name="The Broad Institute Genome Sequencing Center for Infectious Disease"/>
            <person name="Wu L."/>
            <person name="Ma J."/>
        </authorList>
    </citation>
    <scope>NUCLEOTIDE SEQUENCE [LARGE SCALE GENOMIC DNA]</scope>
    <source>
        <strain evidence="2">JCM 13852</strain>
    </source>
</reference>
<keyword evidence="2" id="KW-1185">Reference proteome</keyword>
<proteinExistence type="predicted"/>
<gene>
    <name evidence="1" type="ORF">ACFP2V_24505</name>
</gene>
<dbReference type="EMBL" id="JBHSPC010000080">
    <property type="protein sequence ID" value="MFC5673157.1"/>
    <property type="molecule type" value="Genomic_DNA"/>
</dbReference>
<organism evidence="1 2">
    <name type="scientific">Streptomyces incanus</name>
    <dbReference type="NCBI Taxonomy" id="887453"/>
    <lineage>
        <taxon>Bacteria</taxon>
        <taxon>Bacillati</taxon>
        <taxon>Actinomycetota</taxon>
        <taxon>Actinomycetes</taxon>
        <taxon>Kitasatosporales</taxon>
        <taxon>Streptomycetaceae</taxon>
        <taxon>Streptomyces</taxon>
    </lineage>
</organism>
<evidence type="ECO:0000313" key="1">
    <source>
        <dbReference type="EMBL" id="MFC5673157.1"/>
    </source>
</evidence>